<name>A0A0M8QRM1_9ACTN</name>
<keyword evidence="3" id="KW-1185">Reference proteome</keyword>
<protein>
    <submittedName>
        <fullName evidence="2">Uncharacterized protein</fullName>
    </submittedName>
</protein>
<dbReference type="PATRIC" id="fig|36816.3.peg.316"/>
<dbReference type="Proteomes" id="UP000037773">
    <property type="component" value="Unassembled WGS sequence"/>
</dbReference>
<feature type="transmembrane region" description="Helical" evidence="1">
    <location>
        <begin position="56"/>
        <end position="74"/>
    </location>
</feature>
<accession>A0A0M8QRM1</accession>
<reference evidence="2 3" key="1">
    <citation type="submission" date="2015-07" db="EMBL/GenBank/DDBJ databases">
        <authorList>
            <person name="Noorani M."/>
        </authorList>
    </citation>
    <scope>NUCLEOTIDE SEQUENCE [LARGE SCALE GENOMIC DNA]</scope>
    <source>
        <strain evidence="2 3">NRRL B-24567</strain>
    </source>
</reference>
<keyword evidence="1" id="KW-0472">Membrane</keyword>
<keyword evidence="1" id="KW-1133">Transmembrane helix</keyword>
<dbReference type="RefSeq" id="WP_245174591.1">
    <property type="nucleotide sequence ID" value="NZ_LGCN01000001.1"/>
</dbReference>
<organism evidence="2 3">
    <name type="scientific">Streptomyces caelestis</name>
    <dbReference type="NCBI Taxonomy" id="36816"/>
    <lineage>
        <taxon>Bacteria</taxon>
        <taxon>Bacillati</taxon>
        <taxon>Actinomycetota</taxon>
        <taxon>Actinomycetes</taxon>
        <taxon>Kitasatosporales</taxon>
        <taxon>Streptomycetaceae</taxon>
        <taxon>Streptomyces</taxon>
    </lineage>
</organism>
<evidence type="ECO:0000313" key="3">
    <source>
        <dbReference type="Proteomes" id="UP000037773"/>
    </source>
</evidence>
<dbReference type="EMBL" id="LGCN01000001">
    <property type="protein sequence ID" value="KOT46848.1"/>
    <property type="molecule type" value="Genomic_DNA"/>
</dbReference>
<proteinExistence type="predicted"/>
<dbReference type="AlphaFoldDB" id="A0A0M8QRM1"/>
<keyword evidence="1" id="KW-0812">Transmembrane</keyword>
<gene>
    <name evidence="2" type="ORF">ADK41_01445</name>
</gene>
<sequence length="78" mass="8638">MAWRYECGPCGVTTGWLPKDQASAKRDEHRNTVHPGMTPTAEVFESNAKSIAKDPAALRMWAAIAVVCLLAWIIQTMH</sequence>
<comment type="caution">
    <text evidence="2">The sequence shown here is derived from an EMBL/GenBank/DDBJ whole genome shotgun (WGS) entry which is preliminary data.</text>
</comment>
<evidence type="ECO:0000256" key="1">
    <source>
        <dbReference type="SAM" id="Phobius"/>
    </source>
</evidence>
<evidence type="ECO:0000313" key="2">
    <source>
        <dbReference type="EMBL" id="KOT46848.1"/>
    </source>
</evidence>